<gene>
    <name evidence="8" type="ORF">E2562_025549</name>
</gene>
<evidence type="ECO:0000313" key="8">
    <source>
        <dbReference type="EMBL" id="KAF0934472.1"/>
    </source>
</evidence>
<evidence type="ECO:0000256" key="2">
    <source>
        <dbReference type="ARBA" id="ARBA00007178"/>
    </source>
</evidence>
<organism evidence="8 9">
    <name type="scientific">Oryza meyeriana var. granulata</name>
    <dbReference type="NCBI Taxonomy" id="110450"/>
    <lineage>
        <taxon>Eukaryota</taxon>
        <taxon>Viridiplantae</taxon>
        <taxon>Streptophyta</taxon>
        <taxon>Embryophyta</taxon>
        <taxon>Tracheophyta</taxon>
        <taxon>Spermatophyta</taxon>
        <taxon>Magnoliopsida</taxon>
        <taxon>Liliopsida</taxon>
        <taxon>Poales</taxon>
        <taxon>Poaceae</taxon>
        <taxon>BOP clade</taxon>
        <taxon>Oryzoideae</taxon>
        <taxon>Oryzeae</taxon>
        <taxon>Oryzinae</taxon>
        <taxon>Oryza</taxon>
        <taxon>Oryza meyeriana</taxon>
    </lineage>
</organism>
<evidence type="ECO:0000259" key="7">
    <source>
        <dbReference type="Pfam" id="PF00190"/>
    </source>
</evidence>
<dbReference type="Gene3D" id="2.60.120.10">
    <property type="entry name" value="Jelly Rolls"/>
    <property type="match status" value="1"/>
</dbReference>
<keyword evidence="4" id="KW-0758">Storage protein</keyword>
<reference evidence="8 9" key="1">
    <citation type="submission" date="2019-11" db="EMBL/GenBank/DDBJ databases">
        <title>Whole genome sequence of Oryza granulata.</title>
        <authorList>
            <person name="Li W."/>
        </authorList>
    </citation>
    <scope>NUCLEOTIDE SEQUENCE [LARGE SCALE GENOMIC DNA]</scope>
    <source>
        <strain evidence="9">cv. Menghai</strain>
        <tissue evidence="8">Leaf</tissue>
    </source>
</reference>
<dbReference type="InterPro" id="IPR014710">
    <property type="entry name" value="RmlC-like_jellyroll"/>
</dbReference>
<comment type="similarity">
    <text evidence="2">Belongs to the 11S seed storage protein (globulins) family.</text>
</comment>
<comment type="subunit">
    <text evidence="3">Hexamer; each subunit is composed of an acidic and a basic chain derived from a single precursor and linked by a disulfide bond.</text>
</comment>
<dbReference type="OrthoDB" id="740728at2759"/>
<comment type="function">
    <text evidence="1">Seed storage protein.</text>
</comment>
<dbReference type="InterPro" id="IPR006044">
    <property type="entry name" value="11S_seedstore_pln"/>
</dbReference>
<dbReference type="InterPro" id="IPR011051">
    <property type="entry name" value="RmlC_Cupin_sf"/>
</dbReference>
<dbReference type="InterPro" id="IPR006045">
    <property type="entry name" value="Cupin_1"/>
</dbReference>
<evidence type="ECO:0000256" key="5">
    <source>
        <dbReference type="ARBA" id="ARBA00023129"/>
    </source>
</evidence>
<feature type="domain" description="Cupin type-1" evidence="7">
    <location>
        <begin position="1"/>
        <end position="33"/>
    </location>
</feature>
<comment type="caution">
    <text evidence="8">The sequence shown here is derived from an EMBL/GenBank/DDBJ whole genome shotgun (WGS) entry which is preliminary data.</text>
</comment>
<dbReference type="AlphaFoldDB" id="A0A6G1FCF1"/>
<keyword evidence="5" id="KW-0708">Seed storage protein</keyword>
<dbReference type="GO" id="GO:0045735">
    <property type="term" value="F:nutrient reservoir activity"/>
    <property type="evidence" value="ECO:0007669"/>
    <property type="project" value="UniProtKB-KW"/>
</dbReference>
<accession>A0A6G1FCF1</accession>
<evidence type="ECO:0000313" key="9">
    <source>
        <dbReference type="Proteomes" id="UP000479710"/>
    </source>
</evidence>
<dbReference type="EMBL" id="SPHZ02000001">
    <property type="protein sequence ID" value="KAF0934472.1"/>
    <property type="molecule type" value="Genomic_DNA"/>
</dbReference>
<evidence type="ECO:0000256" key="1">
    <source>
        <dbReference type="ARBA" id="ARBA00003839"/>
    </source>
</evidence>
<dbReference type="SUPFAM" id="SSF51182">
    <property type="entry name" value="RmlC-like cupins"/>
    <property type="match status" value="1"/>
</dbReference>
<dbReference type="Proteomes" id="UP000479710">
    <property type="component" value="Unassembled WGS sequence"/>
</dbReference>
<protein>
    <recommendedName>
        <fullName evidence="7">Cupin type-1 domain-containing protein</fullName>
    </recommendedName>
</protein>
<keyword evidence="6" id="KW-1015">Disulfide bond</keyword>
<keyword evidence="9" id="KW-1185">Reference proteome</keyword>
<sequence length="148" mass="16381">MALPAGVAHWLYNGGDTPAVVVYVYDIKNYDNQLEPRQKKTKRNGCQYITVKTSPGSMVSWIIGKDSILCALLVDVIANAYRISRDEARHLKNNRVDEIGAFTPRFPRGANGFPYGCPFGITNVGISQRVLLLSLTSLCKSAKETINF</sequence>
<name>A0A6G1FCF1_9ORYZ</name>
<evidence type="ECO:0000256" key="4">
    <source>
        <dbReference type="ARBA" id="ARBA00022761"/>
    </source>
</evidence>
<evidence type="ECO:0000256" key="3">
    <source>
        <dbReference type="ARBA" id="ARBA00011818"/>
    </source>
</evidence>
<evidence type="ECO:0000256" key="6">
    <source>
        <dbReference type="ARBA" id="ARBA00023157"/>
    </source>
</evidence>
<dbReference type="Pfam" id="PF00190">
    <property type="entry name" value="Cupin_1"/>
    <property type="match status" value="1"/>
</dbReference>
<proteinExistence type="inferred from homology"/>
<dbReference type="PRINTS" id="PR00439">
    <property type="entry name" value="11SGLOBULIN"/>
</dbReference>